<feature type="domain" description="Amidase" evidence="3">
    <location>
        <begin position="27"/>
        <end position="318"/>
    </location>
</feature>
<dbReference type="EMBL" id="CP015584">
    <property type="protein sequence ID" value="APT59899.1"/>
    <property type="molecule type" value="Genomic_DNA"/>
</dbReference>
<dbReference type="GO" id="GO:0003824">
    <property type="term" value="F:catalytic activity"/>
    <property type="evidence" value="ECO:0007669"/>
    <property type="project" value="InterPro"/>
</dbReference>
<evidence type="ECO:0000313" key="4">
    <source>
        <dbReference type="EMBL" id="APT59899.1"/>
    </source>
</evidence>
<evidence type="ECO:0000259" key="3">
    <source>
        <dbReference type="Pfam" id="PF01425"/>
    </source>
</evidence>
<evidence type="ECO:0000256" key="1">
    <source>
        <dbReference type="ARBA" id="ARBA00009199"/>
    </source>
</evidence>
<dbReference type="PANTHER" id="PTHR11895">
    <property type="entry name" value="TRANSAMIDASE"/>
    <property type="match status" value="1"/>
</dbReference>
<dbReference type="Proteomes" id="UP000185494">
    <property type="component" value="Chromosome 2"/>
</dbReference>
<gene>
    <name evidence="4" type="ORF">RGI145_21605</name>
</gene>
<accession>A0A1L7AMC8</accession>
<dbReference type="InterPro" id="IPR000120">
    <property type="entry name" value="Amidase"/>
</dbReference>
<evidence type="ECO:0000256" key="2">
    <source>
        <dbReference type="SAM" id="MobiDB-lite"/>
    </source>
</evidence>
<dbReference type="AlphaFoldDB" id="A0A1L7AMC8"/>
<dbReference type="KEGG" id="rgi:RGI145_21605"/>
<reference evidence="4 5" key="1">
    <citation type="submission" date="2016-05" db="EMBL/GenBank/DDBJ databases">
        <title>Complete Genome and Methylome Analysis of Psychrotrophic Bacterial Isolates from Antarctic Lake Untersee.</title>
        <authorList>
            <person name="Fomenkov A."/>
            <person name="Akimov V.N."/>
            <person name="Vasilyeva L.V."/>
            <person name="Andersen D."/>
            <person name="Vincze T."/>
            <person name="Roberts R.J."/>
        </authorList>
    </citation>
    <scope>NUCLEOTIDE SEQUENCE [LARGE SCALE GENOMIC DNA]</scope>
    <source>
        <strain evidence="4 5">U14-5</strain>
    </source>
</reference>
<dbReference type="SUPFAM" id="SSF75304">
    <property type="entry name" value="Amidase signature (AS) enzymes"/>
    <property type="match status" value="1"/>
</dbReference>
<dbReference type="Pfam" id="PF01425">
    <property type="entry name" value="Amidase"/>
    <property type="match status" value="1"/>
</dbReference>
<dbReference type="eggNOG" id="COG0154">
    <property type="taxonomic scope" value="Bacteria"/>
</dbReference>
<organism evidence="4 5">
    <name type="scientific">Roseomonas gilardii</name>
    <dbReference type="NCBI Taxonomy" id="257708"/>
    <lineage>
        <taxon>Bacteria</taxon>
        <taxon>Pseudomonadati</taxon>
        <taxon>Pseudomonadota</taxon>
        <taxon>Alphaproteobacteria</taxon>
        <taxon>Acetobacterales</taxon>
        <taxon>Roseomonadaceae</taxon>
        <taxon>Roseomonas</taxon>
    </lineage>
</organism>
<dbReference type="InterPro" id="IPR023631">
    <property type="entry name" value="Amidase_dom"/>
</dbReference>
<dbReference type="Gene3D" id="3.90.1300.10">
    <property type="entry name" value="Amidase signature (AS) domain"/>
    <property type="match status" value="1"/>
</dbReference>
<dbReference type="PANTHER" id="PTHR11895:SF7">
    <property type="entry name" value="GLUTAMYL-TRNA(GLN) AMIDOTRANSFERASE SUBUNIT A, MITOCHONDRIAL"/>
    <property type="match status" value="1"/>
</dbReference>
<dbReference type="InterPro" id="IPR036928">
    <property type="entry name" value="AS_sf"/>
</dbReference>
<comment type="similarity">
    <text evidence="1">Belongs to the amidase family.</text>
</comment>
<protein>
    <recommendedName>
        <fullName evidence="3">Amidase domain-containing protein</fullName>
    </recommendedName>
</protein>
<feature type="compositionally biased region" description="Low complexity" evidence="2">
    <location>
        <begin position="645"/>
        <end position="660"/>
    </location>
</feature>
<evidence type="ECO:0000313" key="5">
    <source>
        <dbReference type="Proteomes" id="UP000185494"/>
    </source>
</evidence>
<name>A0A1L7AMC8_9PROT</name>
<dbReference type="STRING" id="257708.RGI145_21605"/>
<sequence>MPQTEIWQRSATALAAAFRAGTLRPSEALAAVLARIEAANPVVNAFAQLDTDGARHAAAEADARFAAGTPRGAFDGIPVSIKDNITVAGLRCAWGSEVYRDFVPEADETPVARLRAQGAVILGKTNVSEFTLGRGNVHTSLFGTTRNPWNPALTPGASTGGGAAAVSSGMGPVTLGTDGGGSIRRPAAHCGLLGLKPTTGRVARRNGLPTILHDAEIIGPIARTVDDVAMTFSAIQGPLDEDRASLFFDAAEGEPVAPEGLRILYVPRFGNWKVEEPVAESCARAARNLQALGHHVEEGVLPADLSIFEEYWPKIGAAGLAWLLRGREWKGRIGEIYEEMVRQGQELTASDYQDALTGFREIYAQFARFFRSYELHRVLVRPRLDEDTRLQEGVGGLQDRLAAIEREGDVVEAAGDAVRLLGEGEVVGLVVGGEPHARLLARVQLDVLHAAQAEVALEELAAGADIDSEAVEVVDPPHVHPARRVALRLVLQRRAAVGRRLVPLRVVVDLEDVPVRVAEAPAGAVAQLPLLWRHLRPVRAQGGDAALQRLRAAGAEGGVAEAGGLRGGELERVPLVIVPAAQVDAVPLPAAFRHAHDVREEAEGFLGLGRQQLDMAQMGDVQDRLRRVHGVSSPGAGPLSRPAPGFGMDSGGTSTSGGEEMSYRFCGASYQRPAYRRSRAW</sequence>
<proteinExistence type="inferred from homology"/>
<feature type="region of interest" description="Disordered" evidence="2">
    <location>
        <begin position="630"/>
        <end position="661"/>
    </location>
</feature>